<evidence type="ECO:0000259" key="3">
    <source>
        <dbReference type="PROSITE" id="PS51371"/>
    </source>
</evidence>
<keyword evidence="1 2" id="KW-0129">CBS domain</keyword>
<dbReference type="EMBL" id="PFWI01000152">
    <property type="protein sequence ID" value="PJA61794.1"/>
    <property type="molecule type" value="Genomic_DNA"/>
</dbReference>
<dbReference type="PANTHER" id="PTHR43080">
    <property type="entry name" value="CBS DOMAIN-CONTAINING PROTEIN CBSX3, MITOCHONDRIAL"/>
    <property type="match status" value="1"/>
</dbReference>
<dbReference type="SUPFAM" id="SSF54631">
    <property type="entry name" value="CBS-domain pair"/>
    <property type="match status" value="1"/>
</dbReference>
<dbReference type="Pfam" id="PF00571">
    <property type="entry name" value="CBS"/>
    <property type="match status" value="2"/>
</dbReference>
<protein>
    <recommendedName>
        <fullName evidence="3">CBS domain-containing protein</fullName>
    </recommendedName>
</protein>
<comment type="caution">
    <text evidence="4">The sequence shown here is derived from an EMBL/GenBank/DDBJ whole genome shotgun (WGS) entry which is preliminary data.</text>
</comment>
<organism evidence="4 5">
    <name type="scientific">bacterium (Candidatus Ratteibacteria) CG_4_9_14_3_um_filter_41_21</name>
    <dbReference type="NCBI Taxonomy" id="2014289"/>
    <lineage>
        <taxon>Bacteria</taxon>
        <taxon>Candidatus Ratteibacteria</taxon>
    </lineage>
</organism>
<feature type="domain" description="CBS" evidence="3">
    <location>
        <begin position="99"/>
        <end position="155"/>
    </location>
</feature>
<proteinExistence type="predicted"/>
<evidence type="ECO:0000256" key="1">
    <source>
        <dbReference type="ARBA" id="ARBA00023122"/>
    </source>
</evidence>
<dbReference type="SMART" id="SM00116">
    <property type="entry name" value="CBS"/>
    <property type="match status" value="2"/>
</dbReference>
<evidence type="ECO:0000256" key="2">
    <source>
        <dbReference type="PROSITE-ProRule" id="PRU00703"/>
    </source>
</evidence>
<feature type="domain" description="CBS" evidence="3">
    <location>
        <begin position="7"/>
        <end position="66"/>
    </location>
</feature>
<accession>A0A2M7YFP6</accession>
<reference evidence="5" key="1">
    <citation type="submission" date="2017-09" db="EMBL/GenBank/DDBJ databases">
        <title>Depth-based differentiation of microbial function through sediment-hosted aquifers and enrichment of novel symbionts in the deep terrestrial subsurface.</title>
        <authorList>
            <person name="Probst A.J."/>
            <person name="Ladd B."/>
            <person name="Jarett J.K."/>
            <person name="Geller-Mcgrath D.E."/>
            <person name="Sieber C.M.K."/>
            <person name="Emerson J.B."/>
            <person name="Anantharaman K."/>
            <person name="Thomas B.C."/>
            <person name="Malmstrom R."/>
            <person name="Stieglmeier M."/>
            <person name="Klingl A."/>
            <person name="Woyke T."/>
            <person name="Ryan C.M."/>
            <person name="Banfield J.F."/>
        </authorList>
    </citation>
    <scope>NUCLEOTIDE SEQUENCE [LARGE SCALE GENOMIC DNA]</scope>
</reference>
<sequence length="156" mass="18469">MLVKNVMRKDVITVERATTLRELMNIFHKYTFHTIPVIEDEKIIGIVELEHLCRVFQPHPLHIHELLKTVPFLQEEERDIFELDITAEMAELCLVDDIMERKFLTVKENATVQEAQRLMKLHQTQRLLVVNKKNNLMGMINLFDIILSLFKEKGIY</sequence>
<dbReference type="InterPro" id="IPR000644">
    <property type="entry name" value="CBS_dom"/>
</dbReference>
<dbReference type="PANTHER" id="PTHR43080:SF2">
    <property type="entry name" value="CBS DOMAIN-CONTAINING PROTEIN"/>
    <property type="match status" value="1"/>
</dbReference>
<dbReference type="PROSITE" id="PS51371">
    <property type="entry name" value="CBS"/>
    <property type="match status" value="2"/>
</dbReference>
<evidence type="ECO:0000313" key="5">
    <source>
        <dbReference type="Proteomes" id="UP000229213"/>
    </source>
</evidence>
<name>A0A2M7YFP6_9BACT</name>
<dbReference type="Gene3D" id="3.10.580.10">
    <property type="entry name" value="CBS-domain"/>
    <property type="match status" value="2"/>
</dbReference>
<gene>
    <name evidence="4" type="ORF">CO162_04430</name>
</gene>
<evidence type="ECO:0000313" key="4">
    <source>
        <dbReference type="EMBL" id="PJA61794.1"/>
    </source>
</evidence>
<dbReference type="AlphaFoldDB" id="A0A2M7YFP6"/>
<dbReference type="InterPro" id="IPR051257">
    <property type="entry name" value="Diverse_CBS-Domain"/>
</dbReference>
<dbReference type="InterPro" id="IPR046342">
    <property type="entry name" value="CBS_dom_sf"/>
</dbReference>
<dbReference type="Proteomes" id="UP000229213">
    <property type="component" value="Unassembled WGS sequence"/>
</dbReference>